<name>A0A7Y6K0X3_9BURK</name>
<dbReference type="RefSeq" id="WP_176108754.1">
    <property type="nucleotide sequence ID" value="NZ_JAALDK010000001.1"/>
</dbReference>
<gene>
    <name evidence="1" type="ORF">G5S42_22335</name>
</gene>
<dbReference type="GeneID" id="301103088"/>
<dbReference type="Proteomes" id="UP000594380">
    <property type="component" value="Unassembled WGS sequence"/>
</dbReference>
<sequence length="184" mass="20659">MALIIGDGLNEFRKKVAEATVAVPNWHVGSDNWLEHVLKGLWPQFVALRDEITSDATRITVEVNANYEKWRAHLIPLNPGASDVEIDEEAKRRSGIDKTPEERVSHRYLWRIMPLYTEVAILAAALCEAEINLALAWGLSMLDKEDVFQLIESKSALEKWADSTGRRNTFNRRGVCGTTSGLDG</sequence>
<dbReference type="AlphaFoldDB" id="A0A7Y6K0X3"/>
<evidence type="ECO:0000313" key="2">
    <source>
        <dbReference type="Proteomes" id="UP000594380"/>
    </source>
</evidence>
<proteinExistence type="predicted"/>
<accession>A0A7Y6K0X3</accession>
<protein>
    <submittedName>
        <fullName evidence="1">Uncharacterized protein</fullName>
    </submittedName>
</protein>
<organism evidence="1 2">
    <name type="scientific">Paraburkholderia youngii</name>
    <dbReference type="NCBI Taxonomy" id="2782701"/>
    <lineage>
        <taxon>Bacteria</taxon>
        <taxon>Pseudomonadati</taxon>
        <taxon>Pseudomonadota</taxon>
        <taxon>Betaproteobacteria</taxon>
        <taxon>Burkholderiales</taxon>
        <taxon>Burkholderiaceae</taxon>
        <taxon>Paraburkholderia</taxon>
    </lineage>
</organism>
<reference evidence="1 2" key="1">
    <citation type="submission" date="2020-02" db="EMBL/GenBank/DDBJ databases">
        <title>Paraburkholderia simonii sp. nov. and Paraburkholderia youngii sp. nov. Brazilian and Mexican Mimosa-associated rhizobia.</title>
        <authorList>
            <person name="Mavima L."/>
            <person name="Beukes C.W."/>
            <person name="Chan W.Y."/>
            <person name="Palmer M."/>
            <person name="De Meyer S.E."/>
            <person name="James E.K."/>
            <person name="Venter S.N."/>
            <person name="Steenkamp E.T."/>
        </authorList>
    </citation>
    <scope>NUCLEOTIDE SEQUENCE [LARGE SCALE GENOMIC DNA]</scope>
    <source>
        <strain evidence="1 2">JPY169</strain>
    </source>
</reference>
<comment type="caution">
    <text evidence="1">The sequence shown here is derived from an EMBL/GenBank/DDBJ whole genome shotgun (WGS) entry which is preliminary data.</text>
</comment>
<dbReference type="EMBL" id="JAALDK010000001">
    <property type="protein sequence ID" value="NUY02381.1"/>
    <property type="molecule type" value="Genomic_DNA"/>
</dbReference>
<evidence type="ECO:0000313" key="1">
    <source>
        <dbReference type="EMBL" id="NUY02381.1"/>
    </source>
</evidence>